<dbReference type="Pfam" id="PF00905">
    <property type="entry name" value="Transpeptidase"/>
    <property type="match status" value="1"/>
</dbReference>
<evidence type="ECO:0000313" key="6">
    <source>
        <dbReference type="EMBL" id="AKU18294.1"/>
    </source>
</evidence>
<feature type="domain" description="Penicillin-binding protein dimerisation" evidence="5">
    <location>
        <begin position="156"/>
        <end position="310"/>
    </location>
</feature>
<comment type="subcellular location">
    <subcellularLocation>
        <location evidence="1">Membrane</location>
    </subcellularLocation>
</comment>
<dbReference type="RefSeq" id="WP_052595965.1">
    <property type="nucleotide sequence ID" value="NZ_CP011112.1"/>
</dbReference>
<dbReference type="OrthoDB" id="5241017at2"/>
<dbReference type="GO" id="GO:0071555">
    <property type="term" value="P:cell wall organization"/>
    <property type="evidence" value="ECO:0007669"/>
    <property type="project" value="TreeGrafter"/>
</dbReference>
<dbReference type="Gene3D" id="3.90.1310.10">
    <property type="entry name" value="Penicillin-binding protein 2a (Domain 2)"/>
    <property type="match status" value="1"/>
</dbReference>
<sequence>MPRSTVLTAAGAGVLVAGGIGGYMLWHQHQQSSEQDEGARTAATTLATAWQNRKLDQATYVGTSPTGAAENFRTTTRALGSGPIKVTVGKIQRDGNAATADLQVSWTLSDGKQFAWTDPVPLAKSGNTWGVKVGDKSLWHPRLTADGAFSVDAGGSATRGEILGRGGAKIMANQNVYDITIDPVKATDQSVRSLEGIVGSSPGSLGAKLKKAQSSGSKGTIAVITYRESDYAAHKGSIEGLPGILATERQQPLAQTRTFGQPLLGTVGHVTAEMIKKDPQRYREGMYAGTSGLQETYDSTLAPTSGVTVTPRGSSDVILFGQKPRNGTSLQTTLDPKVQAAAEKALTKTGKTPSALVAIDVKSGDVLALANSPSYGINRALTGRYQPGSTLKVSSTYALLTKGFSTSTKVPCPPDIVVDGRRIGNFERETLSDPTFVEDFAHSCNTAFVKATADLAPGDMRTAATALGIGVDWSKQLGVGPVFTGSVPVTTGKTDQAAASFGQARTLASPMAIAVMSGSVARGSFIPPALVTNPKPGGDRTPKPLNAGAVQELHSLMRKVVTDGSGTVMQGTPGGDVYAKTGTAEFTQDGKPLVRAWLTGWQGDVAFAVLVEEVATGQTGGTVAAPVAKDFLTSLQTG</sequence>
<dbReference type="PANTHER" id="PTHR30627:SF24">
    <property type="entry name" value="PENICILLIN-BINDING PROTEIN 4B"/>
    <property type="match status" value="1"/>
</dbReference>
<evidence type="ECO:0000256" key="3">
    <source>
        <dbReference type="ARBA" id="ARBA00023136"/>
    </source>
</evidence>
<evidence type="ECO:0008006" key="8">
    <source>
        <dbReference type="Google" id="ProtNLM"/>
    </source>
</evidence>
<feature type="domain" description="Penicillin-binding protein transpeptidase" evidence="4">
    <location>
        <begin position="356"/>
        <end position="632"/>
    </location>
</feature>
<evidence type="ECO:0000256" key="2">
    <source>
        <dbReference type="ARBA" id="ARBA00007171"/>
    </source>
</evidence>
<name>A0A0K1JNK3_9MICO</name>
<evidence type="ECO:0000259" key="4">
    <source>
        <dbReference type="Pfam" id="PF00905"/>
    </source>
</evidence>
<dbReference type="GO" id="GO:0005886">
    <property type="term" value="C:plasma membrane"/>
    <property type="evidence" value="ECO:0007669"/>
    <property type="project" value="TreeGrafter"/>
</dbReference>
<dbReference type="STRING" id="571913.VV02_24710"/>
<dbReference type="AlphaFoldDB" id="A0A0K1JNK3"/>
<evidence type="ECO:0000313" key="7">
    <source>
        <dbReference type="Proteomes" id="UP000066480"/>
    </source>
</evidence>
<dbReference type="Proteomes" id="UP000066480">
    <property type="component" value="Chromosome"/>
</dbReference>
<organism evidence="6 7">
    <name type="scientific">Luteipulveratus mongoliensis</name>
    <dbReference type="NCBI Taxonomy" id="571913"/>
    <lineage>
        <taxon>Bacteria</taxon>
        <taxon>Bacillati</taxon>
        <taxon>Actinomycetota</taxon>
        <taxon>Actinomycetes</taxon>
        <taxon>Micrococcales</taxon>
        <taxon>Dermacoccaceae</taxon>
        <taxon>Luteipulveratus</taxon>
    </lineage>
</organism>
<dbReference type="InterPro" id="IPR036138">
    <property type="entry name" value="PBP_dimer_sf"/>
</dbReference>
<dbReference type="GO" id="GO:0071972">
    <property type="term" value="F:peptidoglycan L,D-transpeptidase activity"/>
    <property type="evidence" value="ECO:0007669"/>
    <property type="project" value="TreeGrafter"/>
</dbReference>
<dbReference type="Gene3D" id="3.30.1390.30">
    <property type="entry name" value="Penicillin-binding protein 2a, domain 3"/>
    <property type="match status" value="1"/>
</dbReference>
<keyword evidence="3" id="KW-0472">Membrane</keyword>
<dbReference type="GO" id="GO:0008658">
    <property type="term" value="F:penicillin binding"/>
    <property type="evidence" value="ECO:0007669"/>
    <property type="project" value="InterPro"/>
</dbReference>
<reference evidence="6 7" key="1">
    <citation type="submission" date="2015-03" db="EMBL/GenBank/DDBJ databases">
        <title>Luteipulveratus halotolerans sp. nov., a novel actinobacterium (Dermacoccaceae) from Sarawak, Malaysia.</title>
        <authorList>
            <person name="Juboi H."/>
            <person name="Basik A."/>
            <person name="Shamsul S.S."/>
            <person name="Arnold P."/>
            <person name="Schmitt E.K."/>
            <person name="Sanglier J.-J."/>
            <person name="Yeo T."/>
        </authorList>
    </citation>
    <scope>NUCLEOTIDE SEQUENCE [LARGE SCALE GENOMIC DNA]</scope>
    <source>
        <strain evidence="6 7">MN07-A0370</strain>
    </source>
</reference>
<comment type="similarity">
    <text evidence="2">Belongs to the transpeptidase family.</text>
</comment>
<proteinExistence type="inferred from homology"/>
<protein>
    <recommendedName>
        <fullName evidence="8">Penicillin-binding protein</fullName>
    </recommendedName>
</protein>
<dbReference type="EMBL" id="CP011112">
    <property type="protein sequence ID" value="AKU18294.1"/>
    <property type="molecule type" value="Genomic_DNA"/>
</dbReference>
<dbReference type="KEGG" id="lmoi:VV02_24710"/>
<dbReference type="InterPro" id="IPR005311">
    <property type="entry name" value="PBP_dimer"/>
</dbReference>
<keyword evidence="7" id="KW-1185">Reference proteome</keyword>
<dbReference type="SUPFAM" id="SSF56601">
    <property type="entry name" value="beta-lactamase/transpeptidase-like"/>
    <property type="match status" value="1"/>
</dbReference>
<dbReference type="Pfam" id="PF03717">
    <property type="entry name" value="PBP_dimer"/>
    <property type="match status" value="1"/>
</dbReference>
<evidence type="ECO:0000256" key="1">
    <source>
        <dbReference type="ARBA" id="ARBA00004370"/>
    </source>
</evidence>
<dbReference type="SUPFAM" id="SSF56519">
    <property type="entry name" value="Penicillin binding protein dimerisation domain"/>
    <property type="match status" value="1"/>
</dbReference>
<evidence type="ECO:0000259" key="5">
    <source>
        <dbReference type="Pfam" id="PF03717"/>
    </source>
</evidence>
<dbReference type="InterPro" id="IPR001460">
    <property type="entry name" value="PCN-bd_Tpept"/>
</dbReference>
<dbReference type="Gene3D" id="3.40.710.10">
    <property type="entry name" value="DD-peptidase/beta-lactamase superfamily"/>
    <property type="match status" value="1"/>
</dbReference>
<dbReference type="InterPro" id="IPR050515">
    <property type="entry name" value="Beta-lactam/transpept"/>
</dbReference>
<gene>
    <name evidence="6" type="ORF">VV02_24710</name>
</gene>
<dbReference type="PANTHER" id="PTHR30627">
    <property type="entry name" value="PEPTIDOGLYCAN D,D-TRANSPEPTIDASE"/>
    <property type="match status" value="1"/>
</dbReference>
<dbReference type="InterPro" id="IPR012338">
    <property type="entry name" value="Beta-lactam/transpept-like"/>
</dbReference>
<accession>A0A0K1JNK3</accession>